<dbReference type="AlphaFoldDB" id="A0A502IE43"/>
<dbReference type="Pfam" id="PF08921">
    <property type="entry name" value="DUF1904"/>
    <property type="match status" value="1"/>
</dbReference>
<name>A0A502IE43_BRELA</name>
<evidence type="ECO:0000313" key="2">
    <source>
        <dbReference type="Proteomes" id="UP000319432"/>
    </source>
</evidence>
<dbReference type="OrthoDB" id="5587545at2"/>
<keyword evidence="2" id="KW-1185">Reference proteome</keyword>
<reference evidence="1 2" key="1">
    <citation type="submission" date="2018-11" db="EMBL/GenBank/DDBJ databases">
        <title>Phylogenetic determinants of toxin gene distribution in genomes of Brevibacillus laterosporus.</title>
        <authorList>
            <person name="Glare T.R."/>
            <person name="Durrant A."/>
            <person name="Berry C."/>
            <person name="Palma L."/>
            <person name="Ormskirk M."/>
            <person name="Cox M.O."/>
        </authorList>
    </citation>
    <scope>NUCLEOTIDE SEQUENCE [LARGE SCALE GENOMIC DNA]</scope>
    <source>
        <strain evidence="1 2">1821L</strain>
    </source>
</reference>
<sequence>MPQLLLRGITAEQACNMSEALLSELAEICECGTDNFILECIPTISIFEGKQVQTYPFIHVYWFERGTEVRDRFATCVSKHVLSQGISEVEIAFSIFETNSYYVNGKRCFDEAATEE</sequence>
<dbReference type="SUPFAM" id="SSF55331">
    <property type="entry name" value="Tautomerase/MIF"/>
    <property type="match status" value="1"/>
</dbReference>
<dbReference type="EMBL" id="CP033464">
    <property type="protein sequence ID" value="QDX95273.1"/>
    <property type="molecule type" value="Genomic_DNA"/>
</dbReference>
<proteinExistence type="predicted"/>
<accession>A0A502IE43</accession>
<dbReference type="InterPro" id="IPR014347">
    <property type="entry name" value="Tautomerase/MIF_sf"/>
</dbReference>
<dbReference type="Gene3D" id="3.30.429.10">
    <property type="entry name" value="Macrophage Migration Inhibitory Factor"/>
    <property type="match status" value="1"/>
</dbReference>
<dbReference type="InterPro" id="IPR015017">
    <property type="entry name" value="DUF1904"/>
</dbReference>
<dbReference type="Proteomes" id="UP000319432">
    <property type="component" value="Chromosome"/>
</dbReference>
<evidence type="ECO:0000313" key="1">
    <source>
        <dbReference type="EMBL" id="QDX95273.1"/>
    </source>
</evidence>
<organism evidence="1 2">
    <name type="scientific">Brevibacillus laterosporus</name>
    <name type="common">Bacillus laterosporus</name>
    <dbReference type="NCBI Taxonomy" id="1465"/>
    <lineage>
        <taxon>Bacteria</taxon>
        <taxon>Bacillati</taxon>
        <taxon>Bacillota</taxon>
        <taxon>Bacilli</taxon>
        <taxon>Bacillales</taxon>
        <taxon>Paenibacillaceae</taxon>
        <taxon>Brevibacillus</taxon>
    </lineage>
</organism>
<gene>
    <name evidence="1" type="ORF">EEL30_25065</name>
</gene>
<protein>
    <submittedName>
        <fullName evidence="1">DUF1904 family protein</fullName>
    </submittedName>
</protein>